<feature type="transmembrane region" description="Helical" evidence="6">
    <location>
        <begin position="46"/>
        <end position="68"/>
    </location>
</feature>
<dbReference type="InterPro" id="IPR017039">
    <property type="entry name" value="Virul_fac_BrkB"/>
</dbReference>
<evidence type="ECO:0000313" key="8">
    <source>
        <dbReference type="Proteomes" id="UP001174909"/>
    </source>
</evidence>
<sequence length="216" mass="23576">MPNTFVKWSAALLGTFVAGTFFQVARIAFGRYLELVWQNYSDIYGALAMLVIFAIWTYVAWVVILLGAEVSNSVQHFRQQDLVRERFRYESNGYLNAAGVITLFLIVAERFAKGEGACLAEEVAARSGVSAEVVHQSFERFKAAGLIYEVGGDTDGYLPARALADITLAAVVDAVEGEMTTHFAQGMSSESGGRVLGTLQQSQRDCLEQVTVASLL</sequence>
<organism evidence="7 8">
    <name type="scientific">Geodia barretti</name>
    <name type="common">Barrett's horny sponge</name>
    <dbReference type="NCBI Taxonomy" id="519541"/>
    <lineage>
        <taxon>Eukaryota</taxon>
        <taxon>Metazoa</taxon>
        <taxon>Porifera</taxon>
        <taxon>Demospongiae</taxon>
        <taxon>Heteroscleromorpha</taxon>
        <taxon>Tetractinellida</taxon>
        <taxon>Astrophorina</taxon>
        <taxon>Geodiidae</taxon>
        <taxon>Geodia</taxon>
    </lineage>
</organism>
<dbReference type="GO" id="GO:0005886">
    <property type="term" value="C:plasma membrane"/>
    <property type="evidence" value="ECO:0007669"/>
    <property type="project" value="UniProtKB-SubCell"/>
</dbReference>
<evidence type="ECO:0000313" key="7">
    <source>
        <dbReference type="EMBL" id="CAI8035084.1"/>
    </source>
</evidence>
<keyword evidence="3 6" id="KW-0812">Transmembrane</keyword>
<dbReference type="PANTHER" id="PTHR30213:SF0">
    <property type="entry name" value="UPF0761 MEMBRANE PROTEIN YIHY"/>
    <property type="match status" value="1"/>
</dbReference>
<reference evidence="7" key="1">
    <citation type="submission" date="2023-03" db="EMBL/GenBank/DDBJ databases">
        <authorList>
            <person name="Steffen K."/>
            <person name="Cardenas P."/>
        </authorList>
    </citation>
    <scope>NUCLEOTIDE SEQUENCE</scope>
</reference>
<dbReference type="EMBL" id="CASHTH010002771">
    <property type="protein sequence ID" value="CAI8035084.1"/>
    <property type="molecule type" value="Genomic_DNA"/>
</dbReference>
<comment type="caution">
    <text evidence="7">The sequence shown here is derived from an EMBL/GenBank/DDBJ whole genome shotgun (WGS) entry which is preliminary data.</text>
</comment>
<accession>A0AA35SSW0</accession>
<dbReference type="Pfam" id="PF02082">
    <property type="entry name" value="Rrf2"/>
    <property type="match status" value="1"/>
</dbReference>
<evidence type="ECO:0000256" key="3">
    <source>
        <dbReference type="ARBA" id="ARBA00022692"/>
    </source>
</evidence>
<dbReference type="InterPro" id="IPR000944">
    <property type="entry name" value="Tscrpt_reg_Rrf2"/>
</dbReference>
<protein>
    <submittedName>
        <fullName evidence="7">UPF0761 membrane protein RC1_0578</fullName>
    </submittedName>
</protein>
<dbReference type="Gene3D" id="1.10.10.10">
    <property type="entry name" value="Winged helix-like DNA-binding domain superfamily/Winged helix DNA-binding domain"/>
    <property type="match status" value="1"/>
</dbReference>
<dbReference type="InterPro" id="IPR036388">
    <property type="entry name" value="WH-like_DNA-bd_sf"/>
</dbReference>
<dbReference type="PANTHER" id="PTHR30213">
    <property type="entry name" value="INNER MEMBRANE PROTEIN YHJD"/>
    <property type="match status" value="1"/>
</dbReference>
<evidence type="ECO:0000256" key="1">
    <source>
        <dbReference type="ARBA" id="ARBA00004651"/>
    </source>
</evidence>
<evidence type="ECO:0000256" key="5">
    <source>
        <dbReference type="ARBA" id="ARBA00023136"/>
    </source>
</evidence>
<evidence type="ECO:0000256" key="4">
    <source>
        <dbReference type="ARBA" id="ARBA00022989"/>
    </source>
</evidence>
<dbReference type="AlphaFoldDB" id="A0AA35SSW0"/>
<keyword evidence="2" id="KW-1003">Cell membrane</keyword>
<dbReference type="Proteomes" id="UP001174909">
    <property type="component" value="Unassembled WGS sequence"/>
</dbReference>
<keyword evidence="4 6" id="KW-1133">Transmembrane helix</keyword>
<dbReference type="SUPFAM" id="SSF46785">
    <property type="entry name" value="Winged helix' DNA-binding domain"/>
    <property type="match status" value="1"/>
</dbReference>
<comment type="subcellular location">
    <subcellularLocation>
        <location evidence="1">Cell membrane</location>
        <topology evidence="1">Multi-pass membrane protein</topology>
    </subcellularLocation>
</comment>
<keyword evidence="5 6" id="KW-0472">Membrane</keyword>
<dbReference type="InterPro" id="IPR036390">
    <property type="entry name" value="WH_DNA-bd_sf"/>
</dbReference>
<proteinExistence type="predicted"/>
<evidence type="ECO:0000256" key="6">
    <source>
        <dbReference type="SAM" id="Phobius"/>
    </source>
</evidence>
<dbReference type="Pfam" id="PF03631">
    <property type="entry name" value="Virul_fac_BrkB"/>
    <property type="match status" value="1"/>
</dbReference>
<keyword evidence="8" id="KW-1185">Reference proteome</keyword>
<name>A0AA35SSW0_GEOBA</name>
<evidence type="ECO:0000256" key="2">
    <source>
        <dbReference type="ARBA" id="ARBA00022475"/>
    </source>
</evidence>
<gene>
    <name evidence="7" type="ORF">GBAR_LOCUS19701</name>
</gene>